<dbReference type="PANTHER" id="PTHR46910">
    <property type="entry name" value="TRANSCRIPTION FACTOR PDR1"/>
    <property type="match status" value="1"/>
</dbReference>
<reference evidence="5 6" key="1">
    <citation type="journal article" date="2019" name="Nat. Ecol. Evol.">
        <title>Megaphylogeny resolves global patterns of mushroom evolution.</title>
        <authorList>
            <person name="Varga T."/>
            <person name="Krizsan K."/>
            <person name="Foldi C."/>
            <person name="Dima B."/>
            <person name="Sanchez-Garcia M."/>
            <person name="Sanchez-Ramirez S."/>
            <person name="Szollosi G.J."/>
            <person name="Szarkandi J.G."/>
            <person name="Papp V."/>
            <person name="Albert L."/>
            <person name="Andreopoulos W."/>
            <person name="Angelini C."/>
            <person name="Antonin V."/>
            <person name="Barry K.W."/>
            <person name="Bougher N.L."/>
            <person name="Buchanan P."/>
            <person name="Buyck B."/>
            <person name="Bense V."/>
            <person name="Catcheside P."/>
            <person name="Chovatia M."/>
            <person name="Cooper J."/>
            <person name="Damon W."/>
            <person name="Desjardin D."/>
            <person name="Finy P."/>
            <person name="Geml J."/>
            <person name="Haridas S."/>
            <person name="Hughes K."/>
            <person name="Justo A."/>
            <person name="Karasinski D."/>
            <person name="Kautmanova I."/>
            <person name="Kiss B."/>
            <person name="Kocsube S."/>
            <person name="Kotiranta H."/>
            <person name="LaButti K.M."/>
            <person name="Lechner B.E."/>
            <person name="Liimatainen K."/>
            <person name="Lipzen A."/>
            <person name="Lukacs Z."/>
            <person name="Mihaltcheva S."/>
            <person name="Morgado L.N."/>
            <person name="Niskanen T."/>
            <person name="Noordeloos M.E."/>
            <person name="Ohm R.A."/>
            <person name="Ortiz-Santana B."/>
            <person name="Ovrebo C."/>
            <person name="Racz N."/>
            <person name="Riley R."/>
            <person name="Savchenko A."/>
            <person name="Shiryaev A."/>
            <person name="Soop K."/>
            <person name="Spirin V."/>
            <person name="Szebenyi C."/>
            <person name="Tomsovsky M."/>
            <person name="Tulloss R.E."/>
            <person name="Uehling J."/>
            <person name="Grigoriev I.V."/>
            <person name="Vagvolgyi C."/>
            <person name="Papp T."/>
            <person name="Martin F.M."/>
            <person name="Miettinen O."/>
            <person name="Hibbett D.S."/>
            <person name="Nagy L.G."/>
        </authorList>
    </citation>
    <scope>NUCLEOTIDE SEQUENCE [LARGE SCALE GENOMIC DNA]</scope>
    <source>
        <strain evidence="5 6">CBS 962.96</strain>
    </source>
</reference>
<feature type="region of interest" description="Disordered" evidence="3">
    <location>
        <begin position="652"/>
        <end position="677"/>
    </location>
</feature>
<name>A0A4S8MLC4_DENBC</name>
<dbReference type="GO" id="GO:0000981">
    <property type="term" value="F:DNA-binding transcription factor activity, RNA polymerase II-specific"/>
    <property type="evidence" value="ECO:0007669"/>
    <property type="project" value="InterPro"/>
</dbReference>
<evidence type="ECO:0000313" key="5">
    <source>
        <dbReference type="EMBL" id="THV03670.1"/>
    </source>
</evidence>
<keyword evidence="1" id="KW-0479">Metal-binding</keyword>
<feature type="compositionally biased region" description="Polar residues" evidence="3">
    <location>
        <begin position="127"/>
        <end position="151"/>
    </location>
</feature>
<sequence length="833" mass="93743">MIPAGVAKKKRLQNPCDECRRRKVRCDKDPERTPGDTCNSCSSLRIACTYSKTPQKRGPKPGSTRTTAALPVGVLVTCILAATNSEPFIIPEEDDVTRRILFKLATRIRTLEREIKQYQEINPLDSPGTSELSTPHPTDSSEPVPSSGSDGSDNKLDDLSKQFSQFSFGLPSKTHFGESSSYTLLLAAMDHRKKVNGPNSPDWSAIFSRVRRPELWDLSPVPSWLKTAPQPSSFEFPPSRLLHHLINIYFVEQNAYTPLLHRPTVEKLVSQGLHICDDSFGAVVLAVCALGARLSSSSPIKNRPGAQWFNQIRIENYVFRENLELYHLQLYSLCLMYLHYIGDGIDDSWLLSGIAIRRAYEKGIHRRYPQRPTVEGELWKRAFWMLIFHETRISTVFGRPGATSIQDFDLDAVIECEDEYWEPEVPVQAFVQPQNEPSTISYWNSYLKLMEIYSTSLLTIYPVRKSEPGAMTGKRTLRWSEKAVMELDSALNEWVDSIPEHLQRDQQHKTSLFFSQSALLYTTYYWVQIQVHRPFIPHPSQSTGALSLSSLAICTSAAKSMIHVCETYCRRAFLQYQGFLIPLLNAATILSLNMTRSIHLKLNFDPGKEMTDIYKCIDLMRLYESRYLLAGRFIDIVNVMVFASGYPPRSIDVTSSNPSEPQQTSNEAPLSSDFSSSSIGSEDPVFVTNSSLVSQNLPSYSNELSLFDIHSGTSTNYPSNSSYLHSHTDESYRGVDSDLVRGVHGPPLSEDYFQSSNYNFVHNKDNVGPSNEPSSEPRQKTPTASTETSDIWGSVPSHASDWESFVAGVDQVLNWANVPSASAGTLDDRLYHM</sequence>
<dbReference type="SMART" id="SM00906">
    <property type="entry name" value="Fungal_trans"/>
    <property type="match status" value="1"/>
</dbReference>
<feature type="region of interest" description="Disordered" evidence="3">
    <location>
        <begin position="119"/>
        <end position="156"/>
    </location>
</feature>
<protein>
    <recommendedName>
        <fullName evidence="4">Zn(2)-C6 fungal-type domain-containing protein</fullName>
    </recommendedName>
</protein>
<dbReference type="Proteomes" id="UP000297245">
    <property type="component" value="Unassembled WGS sequence"/>
</dbReference>
<dbReference type="InterPro" id="IPR036864">
    <property type="entry name" value="Zn2-C6_fun-type_DNA-bd_sf"/>
</dbReference>
<proteinExistence type="predicted"/>
<accession>A0A4S8MLC4</accession>
<dbReference type="CDD" id="cd00067">
    <property type="entry name" value="GAL4"/>
    <property type="match status" value="1"/>
</dbReference>
<feature type="compositionally biased region" description="Polar residues" evidence="3">
    <location>
        <begin position="768"/>
        <end position="791"/>
    </location>
</feature>
<dbReference type="GO" id="GO:0003677">
    <property type="term" value="F:DNA binding"/>
    <property type="evidence" value="ECO:0007669"/>
    <property type="project" value="InterPro"/>
</dbReference>
<evidence type="ECO:0000313" key="6">
    <source>
        <dbReference type="Proteomes" id="UP000297245"/>
    </source>
</evidence>
<dbReference type="GO" id="GO:0006351">
    <property type="term" value="P:DNA-templated transcription"/>
    <property type="evidence" value="ECO:0007669"/>
    <property type="project" value="InterPro"/>
</dbReference>
<dbReference type="GO" id="GO:0008270">
    <property type="term" value="F:zinc ion binding"/>
    <property type="evidence" value="ECO:0007669"/>
    <property type="project" value="InterPro"/>
</dbReference>
<dbReference type="InterPro" id="IPR007219">
    <property type="entry name" value="XnlR_reg_dom"/>
</dbReference>
<feature type="domain" description="Zn(2)-C6 fungal-type" evidence="4">
    <location>
        <begin position="15"/>
        <end position="50"/>
    </location>
</feature>
<dbReference type="Gene3D" id="4.10.240.10">
    <property type="entry name" value="Zn(2)-C6 fungal-type DNA-binding domain"/>
    <property type="match status" value="1"/>
</dbReference>
<dbReference type="OrthoDB" id="4456959at2759"/>
<dbReference type="PROSITE" id="PS50048">
    <property type="entry name" value="ZN2_CY6_FUNGAL_2"/>
    <property type="match status" value="1"/>
</dbReference>
<dbReference type="Pfam" id="PF04082">
    <property type="entry name" value="Fungal_trans"/>
    <property type="match status" value="1"/>
</dbReference>
<dbReference type="AlphaFoldDB" id="A0A4S8MLC4"/>
<evidence type="ECO:0000256" key="2">
    <source>
        <dbReference type="ARBA" id="ARBA00023242"/>
    </source>
</evidence>
<organism evidence="5 6">
    <name type="scientific">Dendrothele bispora (strain CBS 962.96)</name>
    <dbReference type="NCBI Taxonomy" id="1314807"/>
    <lineage>
        <taxon>Eukaryota</taxon>
        <taxon>Fungi</taxon>
        <taxon>Dikarya</taxon>
        <taxon>Basidiomycota</taxon>
        <taxon>Agaricomycotina</taxon>
        <taxon>Agaricomycetes</taxon>
        <taxon>Agaricomycetidae</taxon>
        <taxon>Agaricales</taxon>
        <taxon>Agaricales incertae sedis</taxon>
        <taxon>Dendrothele</taxon>
    </lineage>
</organism>
<dbReference type="PROSITE" id="PS00463">
    <property type="entry name" value="ZN2_CY6_FUNGAL_1"/>
    <property type="match status" value="1"/>
</dbReference>
<evidence type="ECO:0000256" key="1">
    <source>
        <dbReference type="ARBA" id="ARBA00022723"/>
    </source>
</evidence>
<evidence type="ECO:0000256" key="3">
    <source>
        <dbReference type="SAM" id="MobiDB-lite"/>
    </source>
</evidence>
<feature type="compositionally biased region" description="Polar residues" evidence="3">
    <location>
        <begin position="652"/>
        <end position="669"/>
    </location>
</feature>
<dbReference type="EMBL" id="ML179064">
    <property type="protein sequence ID" value="THV03670.1"/>
    <property type="molecule type" value="Genomic_DNA"/>
</dbReference>
<dbReference type="SUPFAM" id="SSF57701">
    <property type="entry name" value="Zn2/Cys6 DNA-binding domain"/>
    <property type="match status" value="1"/>
</dbReference>
<keyword evidence="2" id="KW-0539">Nucleus</keyword>
<dbReference type="Pfam" id="PF00172">
    <property type="entry name" value="Zn_clus"/>
    <property type="match status" value="1"/>
</dbReference>
<gene>
    <name evidence="5" type="ORF">K435DRAFT_747568</name>
</gene>
<dbReference type="CDD" id="cd12148">
    <property type="entry name" value="fungal_TF_MHR"/>
    <property type="match status" value="1"/>
</dbReference>
<evidence type="ECO:0000259" key="4">
    <source>
        <dbReference type="PROSITE" id="PS50048"/>
    </source>
</evidence>
<dbReference type="InterPro" id="IPR001138">
    <property type="entry name" value="Zn2Cys6_DnaBD"/>
</dbReference>
<dbReference type="PANTHER" id="PTHR46910:SF38">
    <property type="entry name" value="ZN(2)-C6 FUNGAL-TYPE DOMAIN-CONTAINING PROTEIN"/>
    <property type="match status" value="1"/>
</dbReference>
<dbReference type="InterPro" id="IPR050987">
    <property type="entry name" value="AtrR-like"/>
</dbReference>
<feature type="region of interest" description="Disordered" evidence="3">
    <location>
        <begin position="762"/>
        <end position="795"/>
    </location>
</feature>
<keyword evidence="6" id="KW-1185">Reference proteome</keyword>
<dbReference type="SMART" id="SM00066">
    <property type="entry name" value="GAL4"/>
    <property type="match status" value="1"/>
</dbReference>